<feature type="transmembrane region" description="Helical" evidence="6">
    <location>
        <begin position="654"/>
        <end position="673"/>
    </location>
</feature>
<dbReference type="Gene3D" id="3.30.450.20">
    <property type="entry name" value="PAS domain"/>
    <property type="match status" value="2"/>
</dbReference>
<evidence type="ECO:0000259" key="7">
    <source>
        <dbReference type="Pfam" id="PF02743"/>
    </source>
</evidence>
<dbReference type="CDD" id="cd12913">
    <property type="entry name" value="PDC1_MCP_like"/>
    <property type="match status" value="1"/>
</dbReference>
<dbReference type="Pfam" id="PF02743">
    <property type="entry name" value="dCache_1"/>
    <property type="match status" value="1"/>
</dbReference>
<dbReference type="GO" id="GO:0005886">
    <property type="term" value="C:plasma membrane"/>
    <property type="evidence" value="ECO:0007669"/>
    <property type="project" value="UniProtKB-SubCell"/>
</dbReference>
<keyword evidence="5 6" id="KW-0472">Membrane</keyword>
<evidence type="ECO:0000313" key="9">
    <source>
        <dbReference type="Proteomes" id="UP000310314"/>
    </source>
</evidence>
<evidence type="ECO:0000256" key="5">
    <source>
        <dbReference type="ARBA" id="ARBA00023136"/>
    </source>
</evidence>
<evidence type="ECO:0000256" key="2">
    <source>
        <dbReference type="ARBA" id="ARBA00022475"/>
    </source>
</evidence>
<keyword evidence="2" id="KW-1003">Cell membrane</keyword>
<feature type="transmembrane region" description="Helical" evidence="6">
    <location>
        <begin position="624"/>
        <end position="642"/>
    </location>
</feature>
<dbReference type="AlphaFoldDB" id="A0A5S3PQB6"/>
<dbReference type="Proteomes" id="UP000310314">
    <property type="component" value="Unassembled WGS sequence"/>
</dbReference>
<keyword evidence="3 6" id="KW-0812">Transmembrane</keyword>
<keyword evidence="9" id="KW-1185">Reference proteome</keyword>
<accession>A0A5S3PQB6</accession>
<dbReference type="CDD" id="cd12912">
    <property type="entry name" value="PDC2_MCP_like"/>
    <property type="match status" value="1"/>
</dbReference>
<gene>
    <name evidence="8" type="ORF">FEE95_10145</name>
</gene>
<feature type="transmembrane region" description="Helical" evidence="6">
    <location>
        <begin position="14"/>
        <end position="34"/>
    </location>
</feature>
<dbReference type="InterPro" id="IPR033479">
    <property type="entry name" value="dCache_1"/>
</dbReference>
<feature type="domain" description="Cache" evidence="7">
    <location>
        <begin position="43"/>
        <end position="296"/>
    </location>
</feature>
<reference evidence="8 9" key="1">
    <citation type="submission" date="2019-05" db="EMBL/GenBank/DDBJ databases">
        <authorList>
            <person name="Zhang J.-Y."/>
            <person name="Feg X."/>
            <person name="Du Z.-J."/>
        </authorList>
    </citation>
    <scope>NUCLEOTIDE SEQUENCE [LARGE SCALE GENOMIC DNA]</scope>
    <source>
        <strain evidence="8 9">RZ26</strain>
    </source>
</reference>
<feature type="transmembrane region" description="Helical" evidence="6">
    <location>
        <begin position="589"/>
        <end position="612"/>
    </location>
</feature>
<dbReference type="OrthoDB" id="2489132at2"/>
<feature type="transmembrane region" description="Helical" evidence="6">
    <location>
        <begin position="344"/>
        <end position="365"/>
    </location>
</feature>
<organism evidence="8 9">
    <name type="scientific">Maribacter algarum</name>
    <name type="common">ex Zhang et al. 2020</name>
    <dbReference type="NCBI Taxonomy" id="2578118"/>
    <lineage>
        <taxon>Bacteria</taxon>
        <taxon>Pseudomonadati</taxon>
        <taxon>Bacteroidota</taxon>
        <taxon>Flavobacteriia</taxon>
        <taxon>Flavobacteriales</taxon>
        <taxon>Flavobacteriaceae</taxon>
        <taxon>Maribacter</taxon>
    </lineage>
</organism>
<evidence type="ECO:0000256" key="4">
    <source>
        <dbReference type="ARBA" id="ARBA00022989"/>
    </source>
</evidence>
<sequence>MLISVCTFKMVKKILYAIAVILFVALVYHAYELYSFTQERNRIVQEKGLTTMNNLKEQVDAILSSIVNEGERLADEFGANEYSQEEIERIIKESSLKIPALQGITACYEPFAFSEERRLYCPYYNKGTSDYLFVGESYDYTDAKADGTAWYTGVRDNGAKWVEPYYAKGAKDWYIDYGIPFHYTSGPKKGQVRGTITMSFVTSGFKSLILSLSLGKTGYGLITSKEGTYLSHPVNDYIGTTNLKTISDAEENTILKSAYEGLLKGEAGNVAFTADDSNDTELFFYDKIPSNGWGIGLAFSKNELLGSKAALNHRYIKLTLLLSAFLLMIILIHFNKDHLDRQEIWQLSALATFLLIFNILLVGYLEHTGSRRINAEESPPIADVSSLGSFINQQETRREELKLPKSTAIPTGIFVQRMAFENSYNLNIGGTVWQKYPIDLIEKVEEGFLFPQTSPFAEASFVEEIYRKKVKGIAGSPDYLLIGWDFRVTLQQYLNYENFPFDKRHISMDIVPISNEDHLIFTPDLASYEFTNPTKKPGLNQNVKVSGNNIMKSYFNYSVESYDTDFGFGSKTLFEEVPVLHYNIDLRRILLNTFVTYLIPIFVVLIMMYILLVACSKTEERQGIIEGMAAFFFVLIFSHIDLRKEIITADLIYMEYFYFVTYLMIILSTWNLITYAKSKAPIFDFNENQIFKASYFPFFFLCILVITLAKFY</sequence>
<evidence type="ECO:0000256" key="3">
    <source>
        <dbReference type="ARBA" id="ARBA00022692"/>
    </source>
</evidence>
<keyword evidence="4 6" id="KW-1133">Transmembrane helix</keyword>
<feature type="transmembrane region" description="Helical" evidence="6">
    <location>
        <begin position="315"/>
        <end position="332"/>
    </location>
</feature>
<evidence type="ECO:0000313" key="8">
    <source>
        <dbReference type="EMBL" id="TMM56851.1"/>
    </source>
</evidence>
<feature type="transmembrane region" description="Helical" evidence="6">
    <location>
        <begin position="693"/>
        <end position="711"/>
    </location>
</feature>
<evidence type="ECO:0000256" key="6">
    <source>
        <dbReference type="SAM" id="Phobius"/>
    </source>
</evidence>
<protein>
    <recommendedName>
        <fullName evidence="7">Cache domain-containing protein</fullName>
    </recommendedName>
</protein>
<name>A0A5S3PQB6_9FLAO</name>
<proteinExistence type="predicted"/>
<comment type="subcellular location">
    <subcellularLocation>
        <location evidence="1">Cell membrane</location>
        <topology evidence="1">Multi-pass membrane protein</topology>
    </subcellularLocation>
</comment>
<dbReference type="EMBL" id="VATY01000002">
    <property type="protein sequence ID" value="TMM56851.1"/>
    <property type="molecule type" value="Genomic_DNA"/>
</dbReference>
<evidence type="ECO:0000256" key="1">
    <source>
        <dbReference type="ARBA" id="ARBA00004651"/>
    </source>
</evidence>
<comment type="caution">
    <text evidence="8">The sequence shown here is derived from an EMBL/GenBank/DDBJ whole genome shotgun (WGS) entry which is preliminary data.</text>
</comment>